<sequence length="79" mass="9114">MKRAKPCICSEKLTRNYLSGKTHALRGMPQAVEAYMNGKNFQTIDYIKRQIIELYEADFRKIDASGKLSALFFFKLCTT</sequence>
<dbReference type="OrthoDB" id="9804306at2"/>
<gene>
    <name evidence="1" type="ORF">HMPREF0091_10285</name>
</gene>
<accession>F1T3P4</accession>
<dbReference type="AlphaFoldDB" id="F1T3P4"/>
<evidence type="ECO:0000313" key="1">
    <source>
        <dbReference type="EMBL" id="EGF23338.1"/>
    </source>
</evidence>
<reference evidence="1 2" key="1">
    <citation type="submission" date="2011-02" db="EMBL/GenBank/DDBJ databases">
        <authorList>
            <person name="Muzny D."/>
            <person name="Qin X."/>
            <person name="Buhay C."/>
            <person name="Dugan-Rocha S."/>
            <person name="Ding Y."/>
            <person name="Chen G."/>
            <person name="Hawes A."/>
            <person name="Holder M."/>
            <person name="Jhangiani S."/>
            <person name="Johnson A."/>
            <person name="Khan Z."/>
            <person name="Li Z."/>
            <person name="Liu W."/>
            <person name="Liu X."/>
            <person name="Perez L."/>
            <person name="Shen H."/>
            <person name="Wang Q."/>
            <person name="Watt J."/>
            <person name="Xi L."/>
            <person name="Xin Y."/>
            <person name="Zhou J."/>
            <person name="Deng J."/>
            <person name="Jiang H."/>
            <person name="Liu Y."/>
            <person name="Qu J."/>
            <person name="Song X.-Z."/>
            <person name="Zhang L."/>
            <person name="Villasana D."/>
            <person name="Johnson A."/>
            <person name="Liu J."/>
            <person name="Liyanage D."/>
            <person name="Lorensuhewa L."/>
            <person name="Robinson T."/>
            <person name="Song A."/>
            <person name="Song B.-B."/>
            <person name="Dinh H."/>
            <person name="Thornton R."/>
            <person name="Coyle M."/>
            <person name="Francisco L."/>
            <person name="Jackson L."/>
            <person name="Javaid M."/>
            <person name="Korchina V."/>
            <person name="Kovar C."/>
            <person name="Mata R."/>
            <person name="Mathew T."/>
            <person name="Ngo R."/>
            <person name="Nguyen L."/>
            <person name="Nguyen N."/>
            <person name="Okwuonu G."/>
            <person name="Ongeri F."/>
            <person name="Pham C."/>
            <person name="Simmons D."/>
            <person name="Wilczek-Boney K."/>
            <person name="Hale W."/>
            <person name="Jakkamsetti A."/>
            <person name="Pham P."/>
            <person name="Ruth R."/>
            <person name="San Lucas F."/>
            <person name="Warren J."/>
            <person name="Zhang J."/>
            <person name="Zhao Z."/>
            <person name="Zhou C."/>
            <person name="Zhu D."/>
            <person name="Lee S."/>
            <person name="Bess C."/>
            <person name="Blankenburg K."/>
            <person name="Forbes L."/>
            <person name="Fu Q."/>
            <person name="Gubbala S."/>
            <person name="Hirani K."/>
            <person name="Jayaseelan J.C."/>
            <person name="Lara F."/>
            <person name="Munidasa M."/>
            <person name="Palculict T."/>
            <person name="Patil S."/>
            <person name="Pu L.-L."/>
            <person name="Saada N."/>
            <person name="Tang L."/>
            <person name="Weissenberger G."/>
            <person name="Zhu Y."/>
            <person name="Hemphill L."/>
            <person name="Shang Y."/>
            <person name="Youmans B."/>
            <person name="Ayvaz T."/>
            <person name="Ross M."/>
            <person name="Santibanez J."/>
            <person name="Aqrawi P."/>
            <person name="Gross S."/>
            <person name="Joshi V."/>
            <person name="Fowler G."/>
            <person name="Nazareth L."/>
            <person name="Reid J."/>
            <person name="Worley K."/>
            <person name="Petrosino J."/>
            <person name="Highlander S."/>
            <person name="Gibbs R."/>
        </authorList>
    </citation>
    <scope>NUCLEOTIDE SEQUENCE [LARGE SCALE GENOMIC DNA]</scope>
    <source>
        <strain evidence="1 2">DSM 15829</strain>
    </source>
</reference>
<keyword evidence="2" id="KW-1185">Reference proteome</keyword>
<comment type="caution">
    <text evidence="1">The sequence shown here is derived from an EMBL/GenBank/DDBJ whole genome shotgun (WGS) entry which is preliminary data.</text>
</comment>
<name>F1T3P4_9ACTN</name>
<organism evidence="1 2">
    <name type="scientific">Fannyhessea vaginae DSM 15829</name>
    <dbReference type="NCBI Taxonomy" id="525256"/>
    <lineage>
        <taxon>Bacteria</taxon>
        <taxon>Bacillati</taxon>
        <taxon>Actinomycetota</taxon>
        <taxon>Coriobacteriia</taxon>
        <taxon>Coriobacteriales</taxon>
        <taxon>Atopobiaceae</taxon>
        <taxon>Fannyhessea</taxon>
    </lineage>
</organism>
<dbReference type="EMBL" id="ACGK02000001">
    <property type="protein sequence ID" value="EGF23338.1"/>
    <property type="molecule type" value="Genomic_DNA"/>
</dbReference>
<evidence type="ECO:0000313" key="2">
    <source>
        <dbReference type="Proteomes" id="UP000005947"/>
    </source>
</evidence>
<proteinExistence type="predicted"/>
<protein>
    <submittedName>
        <fullName evidence="1">Uncharacterized protein</fullName>
    </submittedName>
</protein>
<dbReference type="Proteomes" id="UP000005947">
    <property type="component" value="Unassembled WGS sequence"/>
</dbReference>
<dbReference type="eggNOG" id="COG1373">
    <property type="taxonomic scope" value="Bacteria"/>
</dbReference>